<evidence type="ECO:0000256" key="2">
    <source>
        <dbReference type="ARBA" id="ARBA00022729"/>
    </source>
</evidence>
<comment type="subcellular location">
    <subcellularLocation>
        <location evidence="1">Cell envelope</location>
    </subcellularLocation>
</comment>
<dbReference type="InterPro" id="IPR051465">
    <property type="entry name" value="Cell_Envelope_Struct_Comp"/>
</dbReference>
<evidence type="ECO:0000259" key="4">
    <source>
        <dbReference type="PROSITE" id="PS51272"/>
    </source>
</evidence>
<evidence type="ECO:0000256" key="3">
    <source>
        <dbReference type="SAM" id="MobiDB-lite"/>
    </source>
</evidence>
<protein>
    <submittedName>
        <fullName evidence="5">InlB B-repeat-containing protein</fullName>
    </submittedName>
</protein>
<dbReference type="InterPro" id="IPR013378">
    <property type="entry name" value="InlB-like_B-rpt"/>
</dbReference>
<organism evidence="5 6">
    <name type="scientific">Lysinibacillus pakistanensis</name>
    <dbReference type="NCBI Taxonomy" id="759811"/>
    <lineage>
        <taxon>Bacteria</taxon>
        <taxon>Bacillati</taxon>
        <taxon>Bacillota</taxon>
        <taxon>Bacilli</taxon>
        <taxon>Bacillales</taxon>
        <taxon>Bacillaceae</taxon>
        <taxon>Lysinibacillus</taxon>
    </lineage>
</organism>
<name>A0AAX3WZP5_9BACI</name>
<dbReference type="Pfam" id="PF13306">
    <property type="entry name" value="LRR_5"/>
    <property type="match status" value="1"/>
</dbReference>
<dbReference type="PANTHER" id="PTHR43308">
    <property type="entry name" value="OUTER MEMBRANE PROTEIN ALPHA-RELATED"/>
    <property type="match status" value="1"/>
</dbReference>
<gene>
    <name evidence="5" type="ORF">QNH24_01470</name>
</gene>
<accession>A0AAX3WZP5</accession>
<evidence type="ECO:0000313" key="6">
    <source>
        <dbReference type="Proteomes" id="UP001178322"/>
    </source>
</evidence>
<keyword evidence="2" id="KW-0732">Signal</keyword>
<dbReference type="Gene3D" id="3.80.10.10">
    <property type="entry name" value="Ribonuclease Inhibitor"/>
    <property type="match status" value="2"/>
</dbReference>
<dbReference type="InterPro" id="IPR001119">
    <property type="entry name" value="SLH_dom"/>
</dbReference>
<dbReference type="InterPro" id="IPR026906">
    <property type="entry name" value="LRR_5"/>
</dbReference>
<reference evidence="5" key="1">
    <citation type="submission" date="2023-05" db="EMBL/GenBank/DDBJ databases">
        <title>Comparative genomics of Bacillaceae isolates and their secondary metabolite potential.</title>
        <authorList>
            <person name="Song L."/>
            <person name="Nielsen L.J."/>
            <person name="Mohite O."/>
            <person name="Xu X."/>
            <person name="Weber T."/>
            <person name="Kovacs A.T."/>
        </authorList>
    </citation>
    <scope>NUCLEOTIDE SEQUENCE</scope>
    <source>
        <strain evidence="5">LY1</strain>
    </source>
</reference>
<dbReference type="InterPro" id="IPR042229">
    <property type="entry name" value="Listeria/Bacterioides_rpt_sf"/>
</dbReference>
<dbReference type="Pfam" id="PF09479">
    <property type="entry name" value="Flg_new"/>
    <property type="match status" value="5"/>
</dbReference>
<dbReference type="Pfam" id="PF00395">
    <property type="entry name" value="SLH"/>
    <property type="match status" value="3"/>
</dbReference>
<feature type="compositionally biased region" description="Pro residues" evidence="3">
    <location>
        <begin position="735"/>
        <end position="746"/>
    </location>
</feature>
<feature type="domain" description="SLH" evidence="4">
    <location>
        <begin position="813"/>
        <end position="865"/>
    </location>
</feature>
<dbReference type="PROSITE" id="PS51272">
    <property type="entry name" value="SLH"/>
    <property type="match status" value="3"/>
</dbReference>
<dbReference type="Proteomes" id="UP001178322">
    <property type="component" value="Chromosome"/>
</dbReference>
<dbReference type="InterPro" id="IPR032675">
    <property type="entry name" value="LRR_dom_sf"/>
</dbReference>
<evidence type="ECO:0000313" key="5">
    <source>
        <dbReference type="EMBL" id="WHY51922.1"/>
    </source>
</evidence>
<proteinExistence type="predicted"/>
<dbReference type="AlphaFoldDB" id="A0AAX3WZP5"/>
<dbReference type="NCBIfam" id="TIGR02543">
    <property type="entry name" value="List_Bact_rpt"/>
    <property type="match status" value="5"/>
</dbReference>
<sequence>MKGLQVGLLFTVIYFIFIVNPLSAHANEADYVWTNNKDGTVKIKDYIGTDTSIIIPNELGGKVVTEIGMAAFGEKNLTQVVIPDSVIQIGDLAFAENQLTYVELSNNLTSIGEGVFFMNKLTNIEIPDNVTQIGLYAFLDNELSTVKLPNGLKIMGDFAFTGNQLTSIELPETLKTIGEMAFSENQLTSLEIPPSVTSIGPYAFATNQLLNVTIPLSITNLAEGVFHDNQLTSIEIPSSVTNIGRWAFGENRLSSLEIPKNVITVEDNAFNDNQLIKVRVLSDSTVLLEDTFKANPVDLTIYGHDASTAQAYANQYNHLFELLAYKVIYNDNGSVQGNIPVDENMYQRNTKVTVLDNVGALEKTGYLFNGWNSTANGDGVDYAVNSIIDIGESDLTLYAKWTPNVYTVTFNTDGGTTIDPVTVMYDKELTQPADPTKVGHTFVGWYVDDTLNTPWDFAADRITGDLTLYAKWTAIGYTVFFETNGGTAISPVTVMYNEQMSEPTAPKKADHTFAGWYKDETLTKPWSFDTDIVSEDLTLYAKWEVAQSEYTLDFDTNGGSAVQSQRIAGNATATKPINPTKAGYLFAGWYKDKALTKPWSFDTDKVVENMTLYAKWQVEQSQYTVDFYTNGGSAVPSQRIAGNATATEPMDPIKAGFTFAGWYKDANFTLPWNFNKDKVTTNITLYAKWLVNGSSGDGGSVIPIPIPIPTPEEPTQKPTPEQPKPEKPDSVPVEPVEPQPPKPTPQPEEDITFSDVPKDHWAWTMIQAMAKQGVITGYPDGTFKPNAPVQRQHVALMLARAMELEPKKEALAFNDISATHPYAEVIQRVQQAGLFDGVNGNFNPTANMTRAQMAKVLVLAFHLTSTEKETFHDVPATHWAYDYIAILAANGIALGDNGYFRPEDSVTRAQFAAFLYRALYE</sequence>
<dbReference type="RefSeq" id="WP_283870413.1">
    <property type="nucleotide sequence ID" value="NZ_CP126101.1"/>
</dbReference>
<feature type="domain" description="SLH" evidence="4">
    <location>
        <begin position="867"/>
        <end position="921"/>
    </location>
</feature>
<dbReference type="SUPFAM" id="SSF52058">
    <property type="entry name" value="L domain-like"/>
    <property type="match status" value="1"/>
</dbReference>
<dbReference type="EMBL" id="CP126101">
    <property type="protein sequence ID" value="WHY51922.1"/>
    <property type="molecule type" value="Genomic_DNA"/>
</dbReference>
<dbReference type="GO" id="GO:0030313">
    <property type="term" value="C:cell envelope"/>
    <property type="evidence" value="ECO:0007669"/>
    <property type="project" value="UniProtKB-SubCell"/>
</dbReference>
<dbReference type="Gene3D" id="2.60.40.4270">
    <property type="entry name" value="Listeria-Bacteroides repeat domain"/>
    <property type="match status" value="5"/>
</dbReference>
<evidence type="ECO:0000256" key="1">
    <source>
        <dbReference type="ARBA" id="ARBA00004196"/>
    </source>
</evidence>
<feature type="region of interest" description="Disordered" evidence="3">
    <location>
        <begin position="701"/>
        <end position="753"/>
    </location>
</feature>
<feature type="domain" description="SLH" evidence="4">
    <location>
        <begin position="749"/>
        <end position="812"/>
    </location>
</feature>